<keyword evidence="1" id="KW-0732">Signal</keyword>
<organism evidence="2 3">
    <name type="scientific">Methylophaga frappieri (strain ATCC BAA-2434 / DSM 25690 / JAM7)</name>
    <dbReference type="NCBI Taxonomy" id="754477"/>
    <lineage>
        <taxon>Bacteria</taxon>
        <taxon>Pseudomonadati</taxon>
        <taxon>Pseudomonadota</taxon>
        <taxon>Gammaproteobacteria</taxon>
        <taxon>Thiotrichales</taxon>
        <taxon>Piscirickettsiaceae</taxon>
        <taxon>Methylophaga</taxon>
    </lineage>
</organism>
<dbReference type="EMBL" id="CP003380">
    <property type="protein sequence ID" value="AFJ03223.1"/>
    <property type="molecule type" value="Genomic_DNA"/>
</dbReference>
<dbReference type="Pfam" id="PF05275">
    <property type="entry name" value="CopB"/>
    <property type="match status" value="1"/>
</dbReference>
<keyword evidence="3" id="KW-1185">Reference proteome</keyword>
<dbReference type="GO" id="GO:0009279">
    <property type="term" value="C:cell outer membrane"/>
    <property type="evidence" value="ECO:0007669"/>
    <property type="project" value="InterPro"/>
</dbReference>
<reference evidence="2 3" key="1">
    <citation type="journal article" date="2012" name="J. Bacteriol.">
        <title>Complete genome sequences of Methylophaga sp. strain JAM1 and Methylophaga sp. strain JAM7.</title>
        <authorList>
            <person name="Villeneuve C."/>
            <person name="Martineau C."/>
            <person name="Mauffrey F."/>
            <person name="Villemur R."/>
        </authorList>
    </citation>
    <scope>NUCLEOTIDE SEQUENCE [LARGE SCALE GENOMIC DNA]</scope>
    <source>
        <strain evidence="2 3">JAM7</strain>
    </source>
</reference>
<name>I1YJY0_METFJ</name>
<dbReference type="GO" id="GO:0006878">
    <property type="term" value="P:intracellular copper ion homeostasis"/>
    <property type="evidence" value="ECO:0007669"/>
    <property type="project" value="InterPro"/>
</dbReference>
<dbReference type="RefSeq" id="WP_014704642.1">
    <property type="nucleotide sequence ID" value="NC_017856.1"/>
</dbReference>
<dbReference type="HOGENOM" id="CLU_042913_1_0_6"/>
<dbReference type="KEGG" id="mec:Q7C_2084"/>
<evidence type="ECO:0000313" key="3">
    <source>
        <dbReference type="Proteomes" id="UP000009145"/>
    </source>
</evidence>
<proteinExistence type="predicted"/>
<accession>I1YJY0</accession>
<gene>
    <name evidence="2" type="ordered locus">Q7C_2084</name>
</gene>
<protein>
    <submittedName>
        <fullName evidence="2">Copper resistance protein B</fullName>
    </submittedName>
</protein>
<dbReference type="eggNOG" id="COG3667">
    <property type="taxonomic scope" value="Bacteria"/>
</dbReference>
<dbReference type="Proteomes" id="UP000009145">
    <property type="component" value="Chromosome"/>
</dbReference>
<dbReference type="OrthoDB" id="9778934at2"/>
<dbReference type="InterPro" id="IPR007939">
    <property type="entry name" value="Cu-R_B_prcur"/>
</dbReference>
<feature type="signal peptide" evidence="1">
    <location>
        <begin position="1"/>
        <end position="22"/>
    </location>
</feature>
<evidence type="ECO:0000256" key="1">
    <source>
        <dbReference type="SAM" id="SignalP"/>
    </source>
</evidence>
<feature type="chain" id="PRO_5003654217" evidence="1">
    <location>
        <begin position="23"/>
        <end position="236"/>
    </location>
</feature>
<dbReference type="STRING" id="754477.Q7C_2084"/>
<evidence type="ECO:0000313" key="2">
    <source>
        <dbReference type="EMBL" id="AFJ03223.1"/>
    </source>
</evidence>
<dbReference type="GO" id="GO:0005507">
    <property type="term" value="F:copper ion binding"/>
    <property type="evidence" value="ECO:0007669"/>
    <property type="project" value="InterPro"/>
</dbReference>
<dbReference type="AlphaFoldDB" id="I1YJY0"/>
<sequence precursor="true">MIIIKPLSMCILATVFSLFGLAVNADALHDDHGGALYHALWLELQRGNDQSHVEWQGWSGGDTHKLWLQGETESHDGKLESSEIWFMYSRHVAAFWDFQIGLRHDTQPTSTSYATLGFNGLAPYLFVTQSHVFVSEQGDVSARLEQKNHLLFTQRFGIEPYYQLDFSAQDVPENDLGSGLNQGELGIKLFYEIHRKLVPYLDLNYTRKFGQTADYAKQHDAETADWTVSLGISLLF</sequence>
<dbReference type="PATRIC" id="fig|754477.3.peg.2052"/>